<feature type="compositionally biased region" description="Polar residues" evidence="1">
    <location>
        <begin position="299"/>
        <end position="314"/>
    </location>
</feature>
<dbReference type="EMBL" id="RFFI01000096">
    <property type="protein sequence ID" value="RMI06731.1"/>
    <property type="molecule type" value="Genomic_DNA"/>
</dbReference>
<dbReference type="OrthoDB" id="5185521at2"/>
<organism evidence="3 4">
    <name type="scientific">Cellulomonas triticagri</name>
    <dbReference type="NCBI Taxonomy" id="2483352"/>
    <lineage>
        <taxon>Bacteria</taxon>
        <taxon>Bacillati</taxon>
        <taxon>Actinomycetota</taxon>
        <taxon>Actinomycetes</taxon>
        <taxon>Micrococcales</taxon>
        <taxon>Cellulomonadaceae</taxon>
        <taxon>Cellulomonas</taxon>
    </lineage>
</organism>
<feature type="non-terminal residue" evidence="3">
    <location>
        <position position="1"/>
    </location>
</feature>
<comment type="caution">
    <text evidence="3">The sequence shown here is derived from an EMBL/GenBank/DDBJ whole genome shotgun (WGS) entry which is preliminary data.</text>
</comment>
<evidence type="ECO:0000313" key="3">
    <source>
        <dbReference type="EMBL" id="RMI06731.1"/>
    </source>
</evidence>
<protein>
    <submittedName>
        <fullName evidence="3">Uncharacterized protein</fullName>
    </submittedName>
</protein>
<feature type="transmembrane region" description="Helical" evidence="2">
    <location>
        <begin position="112"/>
        <end position="132"/>
    </location>
</feature>
<keyword evidence="2" id="KW-0812">Transmembrane</keyword>
<sequence>QVPVRRGPRERLRAGRAAVRTVVLRATAGLRAQPWWPGVRDFGVAVRPLWWFLRAWVVYQVVLQMVGGRYANGGGKGGWVPSDLLTWVVLGALVVVSVQWGRGLWLPRSGRWLPTAVGTGAVVLLLPAMIWASNGSIRWDYGNVEPSVIGYPQSDGVWVDGMQVSNLFVYDAEGNPLQDVQVYDDRGRAVRTTLDDGWGGEYQLPGVDQAWSFVPSWDADGRKRWNVYPLSGAPVEEFEWTPEGEWTPMGTTRTPPWPFAKAPAVLEDGAPGAAGDGTVTDPGADTGPGQVVDPEGGDASTQDQSPAPSATSTP</sequence>
<keyword evidence="2" id="KW-1133">Transmembrane helix</keyword>
<reference evidence="3 4" key="1">
    <citation type="submission" date="2018-10" db="EMBL/GenBank/DDBJ databases">
        <title>Isolation, diversity and antifungal activity of actinobacteria from wheat.</title>
        <authorList>
            <person name="Han C."/>
        </authorList>
    </citation>
    <scope>NUCLEOTIDE SEQUENCE [LARGE SCALE GENOMIC DNA]</scope>
    <source>
        <strain evidence="3 4">NEAU-YY56</strain>
    </source>
</reference>
<accession>A0A3M2J3S5</accession>
<name>A0A3M2J3S5_9CELL</name>
<feature type="region of interest" description="Disordered" evidence="1">
    <location>
        <begin position="260"/>
        <end position="314"/>
    </location>
</feature>
<evidence type="ECO:0000256" key="1">
    <source>
        <dbReference type="SAM" id="MobiDB-lite"/>
    </source>
</evidence>
<gene>
    <name evidence="3" type="ORF">EBM89_15320</name>
</gene>
<proteinExistence type="predicted"/>
<feature type="transmembrane region" description="Helical" evidence="2">
    <location>
        <begin position="49"/>
        <end position="67"/>
    </location>
</feature>
<feature type="transmembrane region" description="Helical" evidence="2">
    <location>
        <begin position="79"/>
        <end position="100"/>
    </location>
</feature>
<keyword evidence="4" id="KW-1185">Reference proteome</keyword>
<evidence type="ECO:0000256" key="2">
    <source>
        <dbReference type="SAM" id="Phobius"/>
    </source>
</evidence>
<dbReference type="Proteomes" id="UP000269289">
    <property type="component" value="Unassembled WGS sequence"/>
</dbReference>
<evidence type="ECO:0000313" key="4">
    <source>
        <dbReference type="Proteomes" id="UP000269289"/>
    </source>
</evidence>
<dbReference type="AlphaFoldDB" id="A0A3M2J3S5"/>
<dbReference type="RefSeq" id="WP_122150431.1">
    <property type="nucleotide sequence ID" value="NZ_RFFI01000096.1"/>
</dbReference>
<keyword evidence="2" id="KW-0472">Membrane</keyword>